<evidence type="ECO:0000256" key="6">
    <source>
        <dbReference type="ARBA" id="ARBA00023242"/>
    </source>
</evidence>
<keyword evidence="5" id="KW-0067">ATP-binding</keyword>
<dbReference type="InterPro" id="IPR027417">
    <property type="entry name" value="P-loop_NTPase"/>
</dbReference>
<evidence type="ECO:0000259" key="9">
    <source>
        <dbReference type="Pfam" id="PF21639"/>
    </source>
</evidence>
<evidence type="ECO:0000259" key="8">
    <source>
        <dbReference type="Pfam" id="PF14630"/>
    </source>
</evidence>
<dbReference type="OrthoDB" id="365981at2759"/>
<dbReference type="InterPro" id="IPR020796">
    <property type="entry name" value="ORC5"/>
</dbReference>
<keyword evidence="11" id="KW-1185">Reference proteome</keyword>
<keyword evidence="4" id="KW-0547">Nucleotide-binding</keyword>
<dbReference type="InterPro" id="IPR048866">
    <property type="entry name" value="ORC5_lid"/>
</dbReference>
<dbReference type="SUPFAM" id="SSF52540">
    <property type="entry name" value="P-loop containing nucleoside triphosphate hydrolases"/>
    <property type="match status" value="1"/>
</dbReference>
<dbReference type="eggNOG" id="KOG2543">
    <property type="taxonomic scope" value="Eukaryota"/>
</dbReference>
<dbReference type="PANTHER" id="PTHR12705">
    <property type="entry name" value="ORIGIN RECOGNITION COMPLEX SUBUNIT 5"/>
    <property type="match status" value="1"/>
</dbReference>
<dbReference type="GeneID" id="19897201"/>
<dbReference type="Pfam" id="PF13191">
    <property type="entry name" value="AAA_16"/>
    <property type="match status" value="1"/>
</dbReference>
<dbReference type="OMA" id="QLRRWHG"/>
<comment type="similarity">
    <text evidence="2">Belongs to the ORC5 family.</text>
</comment>
<keyword evidence="3" id="KW-0235">DNA replication</keyword>
<evidence type="ECO:0000256" key="3">
    <source>
        <dbReference type="ARBA" id="ARBA00022705"/>
    </source>
</evidence>
<dbReference type="VEuPathDB" id="FungiDB:PNEG_03514"/>
<dbReference type="Proteomes" id="UP000011958">
    <property type="component" value="Unassembled WGS sequence"/>
</dbReference>
<keyword evidence="6" id="KW-0539">Nucleus</keyword>
<evidence type="ECO:0000313" key="11">
    <source>
        <dbReference type="Proteomes" id="UP000011958"/>
    </source>
</evidence>
<evidence type="ECO:0000256" key="5">
    <source>
        <dbReference type="ARBA" id="ARBA00022840"/>
    </source>
</evidence>
<dbReference type="PANTHER" id="PTHR12705:SF0">
    <property type="entry name" value="ORIGIN RECOGNITION COMPLEX SUBUNIT 5"/>
    <property type="match status" value="1"/>
</dbReference>
<evidence type="ECO:0000256" key="1">
    <source>
        <dbReference type="ARBA" id="ARBA00004123"/>
    </source>
</evidence>
<accession>M7PC71</accession>
<dbReference type="AlphaFoldDB" id="M7PC71"/>
<dbReference type="InterPro" id="IPR047088">
    <property type="entry name" value="ORC5_C"/>
</dbReference>
<gene>
    <name evidence="10" type="ORF">PNEG_03514</name>
</gene>
<dbReference type="InterPro" id="IPR041664">
    <property type="entry name" value="AAA_16"/>
</dbReference>
<dbReference type="Pfam" id="PF14630">
    <property type="entry name" value="ORC5_C"/>
    <property type="match status" value="1"/>
</dbReference>
<feature type="domain" description="Orc1-like AAA ATPase" evidence="7">
    <location>
        <begin position="10"/>
        <end position="138"/>
    </location>
</feature>
<protein>
    <submittedName>
        <fullName evidence="10">Uncharacterized protein</fullName>
    </submittedName>
</protein>
<organism evidence="10 11">
    <name type="scientific">Pneumocystis murina (strain B123)</name>
    <name type="common">Mouse pneumocystis pneumonia agent</name>
    <name type="synonym">Pneumocystis carinii f. sp. muris</name>
    <dbReference type="NCBI Taxonomy" id="1069680"/>
    <lineage>
        <taxon>Eukaryota</taxon>
        <taxon>Fungi</taxon>
        <taxon>Dikarya</taxon>
        <taxon>Ascomycota</taxon>
        <taxon>Taphrinomycotina</taxon>
        <taxon>Pneumocystomycetes</taxon>
        <taxon>Pneumocystaceae</taxon>
        <taxon>Pneumocystis</taxon>
    </lineage>
</organism>
<evidence type="ECO:0000313" key="10">
    <source>
        <dbReference type="EMBL" id="EMR08074.1"/>
    </source>
</evidence>
<dbReference type="GO" id="GO:0006270">
    <property type="term" value="P:DNA replication initiation"/>
    <property type="evidence" value="ECO:0007669"/>
    <property type="project" value="TreeGrafter"/>
</dbReference>
<dbReference type="HOGENOM" id="CLU_028223_2_0_1"/>
<dbReference type="RefSeq" id="XP_007875606.1">
    <property type="nucleotide sequence ID" value="XM_007877415.1"/>
</dbReference>
<name>M7PC71_PNEMU</name>
<proteinExistence type="inferred from homology"/>
<evidence type="ECO:0000259" key="7">
    <source>
        <dbReference type="Pfam" id="PF13191"/>
    </source>
</evidence>
<reference evidence="11" key="1">
    <citation type="journal article" date="2016" name="Nat. Commun.">
        <title>Genome analysis of three Pneumocystis species reveals adaptation mechanisms to life exclusively in mammalian hosts.</title>
        <authorList>
            <person name="Ma L."/>
            <person name="Chen Z."/>
            <person name="Huang D.W."/>
            <person name="Kutty G."/>
            <person name="Ishihara M."/>
            <person name="Wang H."/>
            <person name="Abouelleil A."/>
            <person name="Bishop L."/>
            <person name="Davey E."/>
            <person name="Deng R."/>
            <person name="Deng X."/>
            <person name="Fan L."/>
            <person name="Fantoni G."/>
            <person name="Fitzgerald M."/>
            <person name="Gogineni E."/>
            <person name="Goldberg J.M."/>
            <person name="Handley G."/>
            <person name="Hu X."/>
            <person name="Huber C."/>
            <person name="Jiao X."/>
            <person name="Jones K."/>
            <person name="Levin J.Z."/>
            <person name="Liu Y."/>
            <person name="Macdonald P."/>
            <person name="Melnikov A."/>
            <person name="Raley C."/>
            <person name="Sassi M."/>
            <person name="Sherman B.T."/>
            <person name="Song X."/>
            <person name="Sykes S."/>
            <person name="Tran B."/>
            <person name="Walsh L."/>
            <person name="Xia Y."/>
            <person name="Yang J."/>
            <person name="Young S."/>
            <person name="Zeng Q."/>
            <person name="Zheng X."/>
            <person name="Stephens R."/>
            <person name="Nusbaum C."/>
            <person name="Birren B.W."/>
            <person name="Azadi P."/>
            <person name="Lempicki R.A."/>
            <person name="Cuomo C.A."/>
            <person name="Kovacs J.A."/>
        </authorList>
    </citation>
    <scope>NUCLEOTIDE SEQUENCE [LARGE SCALE GENOMIC DNA]</scope>
    <source>
        <strain evidence="11">B123</strain>
    </source>
</reference>
<dbReference type="GO" id="GO:0005664">
    <property type="term" value="C:nuclear origin of replication recognition complex"/>
    <property type="evidence" value="ECO:0007669"/>
    <property type="project" value="TreeGrafter"/>
</dbReference>
<comment type="subcellular location">
    <subcellularLocation>
        <location evidence="1">Nucleus</location>
    </subcellularLocation>
</comment>
<dbReference type="EMBL" id="AFWA02000016">
    <property type="protein sequence ID" value="EMR08074.1"/>
    <property type="molecule type" value="Genomic_DNA"/>
</dbReference>
<dbReference type="STRING" id="1069680.M7PC71"/>
<feature type="domain" description="Origin recognition complex subunit 5 C-terminal" evidence="8">
    <location>
        <begin position="311"/>
        <end position="444"/>
    </location>
</feature>
<comment type="caution">
    <text evidence="10">The sequence shown here is derived from an EMBL/GenBank/DDBJ whole genome shotgun (WGS) entry which is preliminary data.</text>
</comment>
<dbReference type="GO" id="GO:0003688">
    <property type="term" value="F:DNA replication origin binding"/>
    <property type="evidence" value="ECO:0007669"/>
    <property type="project" value="TreeGrafter"/>
</dbReference>
<dbReference type="Gene3D" id="3.40.50.300">
    <property type="entry name" value="P-loop containing nucleotide triphosphate hydrolases"/>
    <property type="match status" value="1"/>
</dbReference>
<dbReference type="Pfam" id="PF21639">
    <property type="entry name" value="ORC5_lid"/>
    <property type="match status" value="1"/>
</dbReference>
<evidence type="ECO:0000256" key="2">
    <source>
        <dbReference type="ARBA" id="ARBA00006269"/>
    </source>
</evidence>
<evidence type="ECO:0000256" key="4">
    <source>
        <dbReference type="ARBA" id="ARBA00022741"/>
    </source>
</evidence>
<feature type="domain" description="ORC5 lid" evidence="9">
    <location>
        <begin position="220"/>
        <end position="274"/>
    </location>
</feature>
<sequence>MNKKDKLKDRFPARTAQIEQLAIFLEEKKLAQIPSLIVHGHRFTGKTSVLRGVLECFEADFVWIDCQDCFSIRILLERTIYQLREIIGKNKQNESLKSDDFVTFTVAIQNLFLKAKWTSNVIVVFDHVEQLQHFKVTIPTIVLLRLAELSFVPYLTTVLITTSLDTLSWGSYHVPTIYFPPYSKSEFIEIMSLHKDSVALLSNTLNFEDEITSADVINLWQKFCKIIWDTFGSVIEGDFDLFFSVSKKLWLIFIEPIKEGKATKKDIIKLYKFSQYASELSSSKAILEELSKLTYHKALIHDFESQSVTDLSWTSKYLIIASFLASYNPPKYDFTLFSKFRDHTKKRKRIKKPTSAIISQRLIGPKSFVLERMLAIFLAIQSNEDILTSDIYTQIENLATLKMLIRTSLTSDKLDSASRWKVNVSWNFVQKIAKSVGFELEDYLIE</sequence>